<name>A0A0B2UJW8_9MICR</name>
<keyword evidence="4" id="KW-0378">Hydrolase</keyword>
<dbReference type="FunFam" id="3.40.50.300:FF:000637">
    <property type="entry name" value="ATP-dependent RNA helicase DHX37/DHR1"/>
    <property type="match status" value="1"/>
</dbReference>
<dbReference type="EC" id="3.6.4.13" evidence="2"/>
<dbReference type="GO" id="GO:0005730">
    <property type="term" value="C:nucleolus"/>
    <property type="evidence" value="ECO:0007669"/>
    <property type="project" value="TreeGrafter"/>
</dbReference>
<evidence type="ECO:0000313" key="11">
    <source>
        <dbReference type="EMBL" id="KHN69653.1"/>
    </source>
</evidence>
<dbReference type="OrthoDB" id="10253254at2759"/>
<dbReference type="Pfam" id="PF00271">
    <property type="entry name" value="Helicase_C"/>
    <property type="match status" value="1"/>
</dbReference>
<dbReference type="GO" id="GO:1990904">
    <property type="term" value="C:ribonucleoprotein complex"/>
    <property type="evidence" value="ECO:0007669"/>
    <property type="project" value="UniProtKB-ARBA"/>
</dbReference>
<dbReference type="Pfam" id="PF00270">
    <property type="entry name" value="DEAD"/>
    <property type="match status" value="1"/>
</dbReference>
<dbReference type="PANTHER" id="PTHR18934">
    <property type="entry name" value="ATP-DEPENDENT RNA HELICASE"/>
    <property type="match status" value="1"/>
</dbReference>
<evidence type="ECO:0000256" key="6">
    <source>
        <dbReference type="ARBA" id="ARBA00022840"/>
    </source>
</evidence>
<comment type="catalytic activity">
    <reaction evidence="7">
        <text>ATP + H2O = ADP + phosphate + H(+)</text>
        <dbReference type="Rhea" id="RHEA:13065"/>
        <dbReference type="ChEBI" id="CHEBI:15377"/>
        <dbReference type="ChEBI" id="CHEBI:15378"/>
        <dbReference type="ChEBI" id="CHEBI:30616"/>
        <dbReference type="ChEBI" id="CHEBI:43474"/>
        <dbReference type="ChEBI" id="CHEBI:456216"/>
        <dbReference type="EC" id="3.6.4.13"/>
    </reaction>
</comment>
<evidence type="ECO:0000259" key="9">
    <source>
        <dbReference type="PROSITE" id="PS51192"/>
    </source>
</evidence>
<feature type="domain" description="Helicase C-terminal" evidence="10">
    <location>
        <begin position="420"/>
        <end position="585"/>
    </location>
</feature>
<dbReference type="InterPro" id="IPR001650">
    <property type="entry name" value="Helicase_C-like"/>
</dbReference>
<dbReference type="SMART" id="SM00490">
    <property type="entry name" value="HELICc"/>
    <property type="match status" value="1"/>
</dbReference>
<dbReference type="InParanoid" id="A0A0B2UJW8"/>
<dbReference type="AlphaFoldDB" id="A0A0B2UJW8"/>
<dbReference type="CDD" id="cd18791">
    <property type="entry name" value="SF2_C_RHA"/>
    <property type="match status" value="1"/>
</dbReference>
<dbReference type="SUPFAM" id="SSF52540">
    <property type="entry name" value="P-loop containing nucleoside triphosphate hydrolases"/>
    <property type="match status" value="1"/>
</dbReference>
<dbReference type="InterPro" id="IPR011545">
    <property type="entry name" value="DEAD/DEAH_box_helicase_dom"/>
</dbReference>
<keyword evidence="12" id="KW-1185">Reference proteome</keyword>
<dbReference type="EMBL" id="JOKQ01000005">
    <property type="protein sequence ID" value="KHN69653.1"/>
    <property type="molecule type" value="Genomic_DNA"/>
</dbReference>
<dbReference type="GO" id="GO:0016787">
    <property type="term" value="F:hydrolase activity"/>
    <property type="evidence" value="ECO:0007669"/>
    <property type="project" value="UniProtKB-KW"/>
</dbReference>
<dbReference type="GO" id="GO:0003724">
    <property type="term" value="F:RNA helicase activity"/>
    <property type="evidence" value="ECO:0007669"/>
    <property type="project" value="UniProtKB-EC"/>
</dbReference>
<evidence type="ECO:0000259" key="10">
    <source>
        <dbReference type="PROSITE" id="PS51194"/>
    </source>
</evidence>
<dbReference type="Proteomes" id="UP000031056">
    <property type="component" value="Unassembled WGS sequence"/>
</dbReference>
<dbReference type="InterPro" id="IPR014001">
    <property type="entry name" value="Helicase_ATP-bd"/>
</dbReference>
<dbReference type="Gene3D" id="1.20.120.1080">
    <property type="match status" value="1"/>
</dbReference>
<dbReference type="InterPro" id="IPR048333">
    <property type="entry name" value="HA2_WH"/>
</dbReference>
<evidence type="ECO:0000313" key="12">
    <source>
        <dbReference type="Proteomes" id="UP000031056"/>
    </source>
</evidence>
<proteinExistence type="inferred from homology"/>
<dbReference type="Pfam" id="PF04408">
    <property type="entry name" value="WHD_HA2"/>
    <property type="match status" value="1"/>
</dbReference>
<keyword evidence="3" id="KW-0547">Nucleotide-binding</keyword>
<protein>
    <recommendedName>
        <fullName evidence="2">RNA helicase</fullName>
        <ecNumber evidence="2">3.6.4.13</ecNumber>
    </recommendedName>
</protein>
<feature type="domain" description="Helicase ATP-binding" evidence="9">
    <location>
        <begin position="211"/>
        <end position="375"/>
    </location>
</feature>
<evidence type="ECO:0000256" key="3">
    <source>
        <dbReference type="ARBA" id="ARBA00022741"/>
    </source>
</evidence>
<evidence type="ECO:0000256" key="5">
    <source>
        <dbReference type="ARBA" id="ARBA00022806"/>
    </source>
</evidence>
<dbReference type="STRING" id="1354746.A0A0B2UJW8"/>
<keyword evidence="5 11" id="KW-0347">Helicase</keyword>
<dbReference type="GO" id="GO:0005524">
    <property type="term" value="F:ATP binding"/>
    <property type="evidence" value="ECO:0007669"/>
    <property type="project" value="UniProtKB-KW"/>
</dbReference>
<dbReference type="InterPro" id="IPR027417">
    <property type="entry name" value="P-loop_NTPase"/>
</dbReference>
<dbReference type="GO" id="GO:0003723">
    <property type="term" value="F:RNA binding"/>
    <property type="evidence" value="ECO:0007669"/>
    <property type="project" value="TreeGrafter"/>
</dbReference>
<dbReference type="HOGENOM" id="CLU_001832_5_11_1"/>
<evidence type="ECO:0000256" key="4">
    <source>
        <dbReference type="ARBA" id="ARBA00022801"/>
    </source>
</evidence>
<accession>A0A0B2UJW8</accession>
<evidence type="ECO:0000256" key="1">
    <source>
        <dbReference type="ARBA" id="ARBA00008792"/>
    </source>
</evidence>
<dbReference type="PANTHER" id="PTHR18934:SF99">
    <property type="entry name" value="ATP-DEPENDENT RNA HELICASE DHX37-RELATED"/>
    <property type="match status" value="1"/>
</dbReference>
<dbReference type="PROSITE" id="PS51194">
    <property type="entry name" value="HELICASE_CTER"/>
    <property type="match status" value="1"/>
</dbReference>
<evidence type="ECO:0000256" key="8">
    <source>
        <dbReference type="SAM" id="MobiDB-lite"/>
    </source>
</evidence>
<sequence length="813" mass="92786">MSKKERLLKKYLEKKQRQRSRDELYEEIAKLKRPRAADDACKPNKKRRAEVVGAGNQSIECRTYAEEDSISIDINEDVGEVQSQCDEMIGNTREEDTNSSDDLDKKDQDVYEKYEDAVDIIIPEYCLLENELNSKQNNEKLNLCMDNCRQVDDEKLQLSIDNYDKVDDEQTDKAKHLIPKEYETRVFAQRKSEIEENRKKLPIYYEKAEIIHAVRSSSIVFVQGVTGCGKTTQIPQFLYEGGFAIHGIIGITQPRRVSATSICSRINEEINEDLCGYKIRYESTVTSDTRIKVMTDGVLMKEIQEDFMLQKYSVIIIDEIHERSINIDMLLAILPRVVKMRKRMGNELKLVLMSATGDVDEFKRIFGEMTVLRCPEQSFQVNTFYEEKTDEDYLSMAYERVKRIVGCGSTSRRKKNGVGRGDVIGSNVQNDKDAAILVFLTCKQDIYDLKNRLECSGMDITVLPLHSSLSKDEQSLVFGKTEYRKVILATNIAETSITIADVVFVVDSGRVKNKVMDFEGFARYSIDFITKSSAAQRMGRAGRTGPGVCYRLYSGETYEKFYEFSVPQILRSPLDDVVLFILSLGIRNVNEFPFVSRPSIKCIDEAIMHLKSLGAVDSSSRLTGMGKTMSRYPVESRLARLLCVNGCEDVLVELACIVSLISSGIDIRRAKESQMYFESSKSDFMVQLAILNDFLKSKARKSFCQRLGLNYTSMIEVMKMSKRILAMKGHSSNLCINILPDKCSRICNIIYRAFADRLAVPSLDSYFFRGEEVFISKDSVLAEPNCYVVFESLLYSGGKQYMRNITVLDHEWL</sequence>
<organism evidence="11 12">
    <name type="scientific">Ordospora colligata OC4</name>
    <dbReference type="NCBI Taxonomy" id="1354746"/>
    <lineage>
        <taxon>Eukaryota</taxon>
        <taxon>Fungi</taxon>
        <taxon>Fungi incertae sedis</taxon>
        <taxon>Microsporidia</taxon>
        <taxon>Ordosporidae</taxon>
        <taxon>Ordospora</taxon>
    </lineage>
</organism>
<evidence type="ECO:0000256" key="2">
    <source>
        <dbReference type="ARBA" id="ARBA00012552"/>
    </source>
</evidence>
<feature type="region of interest" description="Disordered" evidence="8">
    <location>
        <begin position="1"/>
        <end position="20"/>
    </location>
</feature>
<dbReference type="RefSeq" id="XP_014563695.1">
    <property type="nucleotide sequence ID" value="XM_014708209.1"/>
</dbReference>
<dbReference type="VEuPathDB" id="MicrosporidiaDB:M896_050600"/>
<dbReference type="SMART" id="SM00487">
    <property type="entry name" value="DEXDc"/>
    <property type="match status" value="1"/>
</dbReference>
<keyword evidence="6" id="KW-0067">ATP-binding</keyword>
<dbReference type="InterPro" id="IPR007502">
    <property type="entry name" value="Helicase-assoc_dom"/>
</dbReference>
<dbReference type="PROSITE" id="PS00690">
    <property type="entry name" value="DEAH_ATP_HELICASE"/>
    <property type="match status" value="1"/>
</dbReference>
<dbReference type="PROSITE" id="PS51192">
    <property type="entry name" value="HELICASE_ATP_BIND_1"/>
    <property type="match status" value="1"/>
</dbReference>
<dbReference type="GO" id="GO:0000462">
    <property type="term" value="P:maturation of SSU-rRNA from tricistronic rRNA transcript (SSU-rRNA, 5.8S rRNA, LSU-rRNA)"/>
    <property type="evidence" value="ECO:0007669"/>
    <property type="project" value="TreeGrafter"/>
</dbReference>
<evidence type="ECO:0000256" key="7">
    <source>
        <dbReference type="ARBA" id="ARBA00047984"/>
    </source>
</evidence>
<dbReference type="SMART" id="SM00847">
    <property type="entry name" value="HA2"/>
    <property type="match status" value="1"/>
</dbReference>
<dbReference type="InterPro" id="IPR002464">
    <property type="entry name" value="DNA/RNA_helicase_DEAH_CS"/>
</dbReference>
<comment type="similarity">
    <text evidence="1">Belongs to the DEAD box helicase family. DEAH subfamily.</text>
</comment>
<comment type="caution">
    <text evidence="11">The sequence shown here is derived from an EMBL/GenBank/DDBJ whole genome shotgun (WGS) entry which is preliminary data.</text>
</comment>
<dbReference type="GeneID" id="26261713"/>
<gene>
    <name evidence="11" type="ORF">M896_050600</name>
</gene>
<reference evidence="11 12" key="1">
    <citation type="journal article" date="2014" name="MBio">
        <title>The Ordospora colligata genome; evolution of extreme reduction in microsporidia and host-to-parasite horizontal gene transfer.</title>
        <authorList>
            <person name="Pombert J.-F."/>
            <person name="Haag K.L."/>
            <person name="Beidas S."/>
            <person name="Ebert D."/>
            <person name="Keeling P.J."/>
        </authorList>
    </citation>
    <scope>NUCLEOTIDE SEQUENCE [LARGE SCALE GENOMIC DNA]</scope>
    <source>
        <strain evidence="11 12">OC4</strain>
    </source>
</reference>
<dbReference type="Gene3D" id="3.40.50.300">
    <property type="entry name" value="P-loop containing nucleotide triphosphate hydrolases"/>
    <property type="match status" value="2"/>
</dbReference>